<keyword evidence="4 6" id="KW-0274">FAD</keyword>
<dbReference type="InterPro" id="IPR036250">
    <property type="entry name" value="AcylCo_DH-like_C"/>
</dbReference>
<feature type="domain" description="Acyl-CoA dehydrogenase/oxidase N-terminal" evidence="9">
    <location>
        <begin position="9"/>
        <end position="123"/>
    </location>
</feature>
<dbReference type="Pfam" id="PF02771">
    <property type="entry name" value="Acyl-CoA_dh_N"/>
    <property type="match status" value="1"/>
</dbReference>
<proteinExistence type="inferred from homology"/>
<keyword evidence="3 6" id="KW-0285">Flavoprotein</keyword>
<dbReference type="RefSeq" id="WP_064398267.1">
    <property type="nucleotide sequence ID" value="NZ_LQIR01000034.1"/>
</dbReference>
<evidence type="ECO:0000313" key="10">
    <source>
        <dbReference type="EMBL" id="KUI12241.1"/>
    </source>
</evidence>
<dbReference type="AlphaFoldDB" id="A0A117JIN0"/>
<feature type="domain" description="Acyl-CoA oxidase/dehydrogenase middle" evidence="8">
    <location>
        <begin position="127"/>
        <end position="221"/>
    </location>
</feature>
<evidence type="ECO:0000259" key="9">
    <source>
        <dbReference type="Pfam" id="PF02771"/>
    </source>
</evidence>
<dbReference type="EMBL" id="LQIR01000034">
    <property type="protein sequence ID" value="KUI12241.1"/>
    <property type="molecule type" value="Genomic_DNA"/>
</dbReference>
<dbReference type="InterPro" id="IPR037069">
    <property type="entry name" value="AcylCoA_DH/ox_N_sf"/>
</dbReference>
<evidence type="ECO:0000256" key="6">
    <source>
        <dbReference type="RuleBase" id="RU362125"/>
    </source>
</evidence>
<dbReference type="PANTHER" id="PTHR43292:SF3">
    <property type="entry name" value="ACYL-COA DEHYDROGENASE FADE29"/>
    <property type="match status" value="1"/>
</dbReference>
<evidence type="ECO:0000313" key="11">
    <source>
        <dbReference type="Proteomes" id="UP000053707"/>
    </source>
</evidence>
<keyword evidence="11" id="KW-1185">Reference proteome</keyword>
<evidence type="ECO:0000256" key="1">
    <source>
        <dbReference type="ARBA" id="ARBA00001974"/>
    </source>
</evidence>
<dbReference type="Gene3D" id="2.40.110.10">
    <property type="entry name" value="Butyryl-CoA Dehydrogenase, subunit A, domain 2"/>
    <property type="match status" value="1"/>
</dbReference>
<protein>
    <submittedName>
        <fullName evidence="10">Acyl-CoA dehydrogenase</fullName>
    </submittedName>
</protein>
<dbReference type="Gene3D" id="1.10.540.10">
    <property type="entry name" value="Acyl-CoA dehydrogenase/oxidase, N-terminal domain"/>
    <property type="match status" value="1"/>
</dbReference>
<dbReference type="InterPro" id="IPR006091">
    <property type="entry name" value="Acyl-CoA_Oxase/DH_mid-dom"/>
</dbReference>
<evidence type="ECO:0000256" key="3">
    <source>
        <dbReference type="ARBA" id="ARBA00022630"/>
    </source>
</evidence>
<evidence type="ECO:0000259" key="8">
    <source>
        <dbReference type="Pfam" id="PF02770"/>
    </source>
</evidence>
<dbReference type="GO" id="GO:0005886">
    <property type="term" value="C:plasma membrane"/>
    <property type="evidence" value="ECO:0007669"/>
    <property type="project" value="TreeGrafter"/>
</dbReference>
<keyword evidence="5 6" id="KW-0560">Oxidoreductase</keyword>
<dbReference type="InterPro" id="IPR046373">
    <property type="entry name" value="Acyl-CoA_Oxase/DH_mid-dom_sf"/>
</dbReference>
<dbReference type="InterPro" id="IPR013786">
    <property type="entry name" value="AcylCoA_DH/ox_N"/>
</dbReference>
<dbReference type="GO" id="GO:0016627">
    <property type="term" value="F:oxidoreductase activity, acting on the CH-CH group of donors"/>
    <property type="evidence" value="ECO:0007669"/>
    <property type="project" value="InterPro"/>
</dbReference>
<gene>
    <name evidence="10" type="ORF">AU192_19345</name>
</gene>
<feature type="domain" description="Acyl-CoA dehydrogenase/oxidase C-terminal" evidence="7">
    <location>
        <begin position="235"/>
        <end position="409"/>
    </location>
</feature>
<dbReference type="Proteomes" id="UP000053707">
    <property type="component" value="Unassembled WGS sequence"/>
</dbReference>
<dbReference type="PANTHER" id="PTHR43292">
    <property type="entry name" value="ACYL-COA DEHYDROGENASE"/>
    <property type="match status" value="1"/>
</dbReference>
<dbReference type="InterPro" id="IPR009075">
    <property type="entry name" value="AcylCo_DH/oxidase_C"/>
</dbReference>
<comment type="cofactor">
    <cofactor evidence="1 6">
        <name>FAD</name>
        <dbReference type="ChEBI" id="CHEBI:57692"/>
    </cofactor>
</comment>
<dbReference type="Pfam" id="PF00441">
    <property type="entry name" value="Acyl-CoA_dh_1"/>
    <property type="match status" value="1"/>
</dbReference>
<comment type="caution">
    <text evidence="10">The sequence shown here is derived from an EMBL/GenBank/DDBJ whole genome shotgun (WGS) entry which is preliminary data.</text>
</comment>
<evidence type="ECO:0000256" key="2">
    <source>
        <dbReference type="ARBA" id="ARBA00009347"/>
    </source>
</evidence>
<reference evidence="10 11" key="1">
    <citation type="submission" date="2016-01" db="EMBL/GenBank/DDBJ databases">
        <authorList>
            <consortium name="TB Trials Study Group"/>
            <person name="Sutton G."/>
            <person name="Brinkac L."/>
            <person name="Sanka R."/>
            <person name="Adams M."/>
            <person name="Lau E.L."/>
            <person name="Macaden R."/>
            <person name="Grewal H.M.S."/>
        </authorList>
    </citation>
    <scope>NUCLEOTIDE SEQUENCE [LARGE SCALE GENOMIC DNA]</scope>
    <source>
        <strain evidence="10 11">IS-1744</strain>
    </source>
</reference>
<name>A0A117JIN0_9MYCO</name>
<dbReference type="SUPFAM" id="SSF56645">
    <property type="entry name" value="Acyl-CoA dehydrogenase NM domain-like"/>
    <property type="match status" value="1"/>
</dbReference>
<dbReference type="InterPro" id="IPR009100">
    <property type="entry name" value="AcylCoA_DH/oxidase_NM_dom_sf"/>
</dbReference>
<evidence type="ECO:0000256" key="5">
    <source>
        <dbReference type="ARBA" id="ARBA00023002"/>
    </source>
</evidence>
<dbReference type="GO" id="GO:0050660">
    <property type="term" value="F:flavin adenine dinucleotide binding"/>
    <property type="evidence" value="ECO:0007669"/>
    <property type="project" value="InterPro"/>
</dbReference>
<comment type="similarity">
    <text evidence="2 6">Belongs to the acyl-CoA dehydrogenase family.</text>
</comment>
<sequence length="412" mass="44796">MDLKWSPADAAFRDEVRSFLDEKLTPELRRAGRLMTSVYADHDASMEWQQILHERGWAAPAWPVEYGGCDWSLTQHYIFSRESTLAGAPSLSPMGIRMVAHALIKFGTDAQKDFFLPRILTGQVFFCQGYSEPEAGSDLAALSMAAVLDESAGDLICTGSKIWTTHAREANWMFALVRTSRGQKKQQGITFALIDMSSPGIEIRPLVMTSGEEVQNQVFFDEVRVPTTNVLGKIDDGWTVAKYLLEFERGGGASSPALQVMAQDIATVAATEPGPGGGRLIDDPAFARKLADARIRTEVLEILEYRVLATVAEGKNPGAASSMLKVLATELSQAITELAMEAAGPRGRVYQPHATCPGGPIAEFEPPPDGYLSGEPWQAVAPLRYFNDRAGSIYAGSNEIQRNILAKAALGL</sequence>
<dbReference type="Pfam" id="PF02770">
    <property type="entry name" value="Acyl-CoA_dh_M"/>
    <property type="match status" value="1"/>
</dbReference>
<dbReference type="InterPro" id="IPR052161">
    <property type="entry name" value="Mycobact_Acyl-CoA_DH"/>
</dbReference>
<dbReference type="Gene3D" id="1.20.140.10">
    <property type="entry name" value="Butyryl-CoA Dehydrogenase, subunit A, domain 3"/>
    <property type="match status" value="1"/>
</dbReference>
<organism evidence="10 11">
    <name type="scientific">Mycobacterium lehmannii</name>
    <dbReference type="NCBI Taxonomy" id="2048550"/>
    <lineage>
        <taxon>Bacteria</taxon>
        <taxon>Bacillati</taxon>
        <taxon>Actinomycetota</taxon>
        <taxon>Actinomycetes</taxon>
        <taxon>Mycobacteriales</taxon>
        <taxon>Mycobacteriaceae</taxon>
        <taxon>Mycobacterium</taxon>
    </lineage>
</organism>
<evidence type="ECO:0000256" key="4">
    <source>
        <dbReference type="ARBA" id="ARBA00022827"/>
    </source>
</evidence>
<evidence type="ECO:0000259" key="7">
    <source>
        <dbReference type="Pfam" id="PF00441"/>
    </source>
</evidence>
<accession>A0A117JIN0</accession>
<dbReference type="SUPFAM" id="SSF47203">
    <property type="entry name" value="Acyl-CoA dehydrogenase C-terminal domain-like"/>
    <property type="match status" value="1"/>
</dbReference>